<comment type="caution">
    <text evidence="2">The sequence shown here is derived from an EMBL/GenBank/DDBJ whole genome shotgun (WGS) entry which is preliminary data.</text>
</comment>
<dbReference type="AlphaFoldDB" id="A0AAN9LBL8"/>
<keyword evidence="3" id="KW-1185">Reference proteome</keyword>
<feature type="compositionally biased region" description="Low complexity" evidence="1">
    <location>
        <begin position="55"/>
        <end position="72"/>
    </location>
</feature>
<proteinExistence type="predicted"/>
<reference evidence="2 3" key="1">
    <citation type="submission" date="2024-01" db="EMBL/GenBank/DDBJ databases">
        <title>The genomes of 5 underutilized Papilionoideae crops provide insights into root nodulation and disease resistanc.</title>
        <authorList>
            <person name="Jiang F."/>
        </authorList>
    </citation>
    <scope>NUCLEOTIDE SEQUENCE [LARGE SCALE GENOMIC DNA]</scope>
    <source>
        <strain evidence="2">LVBAO_FW01</strain>
        <tissue evidence="2">Leaves</tissue>
    </source>
</reference>
<evidence type="ECO:0000313" key="3">
    <source>
        <dbReference type="Proteomes" id="UP001367508"/>
    </source>
</evidence>
<dbReference type="Proteomes" id="UP001367508">
    <property type="component" value="Unassembled WGS sequence"/>
</dbReference>
<dbReference type="EMBL" id="JAYMYQ010000005">
    <property type="protein sequence ID" value="KAK7331258.1"/>
    <property type="molecule type" value="Genomic_DNA"/>
</dbReference>
<name>A0AAN9LBL8_CANGL</name>
<evidence type="ECO:0000256" key="1">
    <source>
        <dbReference type="SAM" id="MobiDB-lite"/>
    </source>
</evidence>
<evidence type="ECO:0000313" key="2">
    <source>
        <dbReference type="EMBL" id="KAK7331258.1"/>
    </source>
</evidence>
<sequence length="72" mass="8098">MGDHSGNCTLERTEQVWNCERGILWRNAWKKQSINLDKKKGKHECLPQNHQEQGVSPSVLVSSSIGSTNASY</sequence>
<feature type="region of interest" description="Disordered" evidence="1">
    <location>
        <begin position="40"/>
        <end position="72"/>
    </location>
</feature>
<organism evidence="2 3">
    <name type="scientific">Canavalia gladiata</name>
    <name type="common">Sword bean</name>
    <name type="synonym">Dolichos gladiatus</name>
    <dbReference type="NCBI Taxonomy" id="3824"/>
    <lineage>
        <taxon>Eukaryota</taxon>
        <taxon>Viridiplantae</taxon>
        <taxon>Streptophyta</taxon>
        <taxon>Embryophyta</taxon>
        <taxon>Tracheophyta</taxon>
        <taxon>Spermatophyta</taxon>
        <taxon>Magnoliopsida</taxon>
        <taxon>eudicotyledons</taxon>
        <taxon>Gunneridae</taxon>
        <taxon>Pentapetalae</taxon>
        <taxon>rosids</taxon>
        <taxon>fabids</taxon>
        <taxon>Fabales</taxon>
        <taxon>Fabaceae</taxon>
        <taxon>Papilionoideae</taxon>
        <taxon>50 kb inversion clade</taxon>
        <taxon>NPAAA clade</taxon>
        <taxon>indigoferoid/millettioid clade</taxon>
        <taxon>Phaseoleae</taxon>
        <taxon>Canavalia</taxon>
    </lineage>
</organism>
<gene>
    <name evidence="2" type="ORF">VNO77_25478</name>
</gene>
<protein>
    <submittedName>
        <fullName evidence="2">Uncharacterized protein</fullName>
    </submittedName>
</protein>
<accession>A0AAN9LBL8</accession>